<dbReference type="PROSITE" id="PS51935">
    <property type="entry name" value="NLPC_P60"/>
    <property type="match status" value="1"/>
</dbReference>
<dbReference type="Pfam" id="PF01471">
    <property type="entry name" value="PG_binding_1"/>
    <property type="match status" value="1"/>
</dbReference>
<keyword evidence="2" id="KW-0645">Protease</keyword>
<feature type="compositionally biased region" description="Polar residues" evidence="5">
    <location>
        <begin position="61"/>
        <end position="99"/>
    </location>
</feature>
<dbReference type="InterPro" id="IPR036366">
    <property type="entry name" value="PGBDSf"/>
</dbReference>
<evidence type="ECO:0000313" key="8">
    <source>
        <dbReference type="Proteomes" id="UP000040453"/>
    </source>
</evidence>
<dbReference type="GO" id="GO:0008234">
    <property type="term" value="F:cysteine-type peptidase activity"/>
    <property type="evidence" value="ECO:0007669"/>
    <property type="project" value="UniProtKB-KW"/>
</dbReference>
<dbReference type="SUPFAM" id="SSF54001">
    <property type="entry name" value="Cysteine proteinases"/>
    <property type="match status" value="1"/>
</dbReference>
<dbReference type="InterPro" id="IPR002477">
    <property type="entry name" value="Peptidoglycan-bd-like"/>
</dbReference>
<protein>
    <submittedName>
        <fullName evidence="7">Peptidoglycan endopeptidase LytF</fullName>
    </submittedName>
</protein>
<evidence type="ECO:0000256" key="1">
    <source>
        <dbReference type="ARBA" id="ARBA00007074"/>
    </source>
</evidence>
<evidence type="ECO:0000256" key="2">
    <source>
        <dbReference type="ARBA" id="ARBA00022670"/>
    </source>
</evidence>
<feature type="domain" description="NlpC/P60" evidence="6">
    <location>
        <begin position="189"/>
        <end position="317"/>
    </location>
</feature>
<gene>
    <name evidence="7" type="primary">lytF_1</name>
    <name evidence="7" type="ORF">BN997_01286</name>
</gene>
<proteinExistence type="inferred from homology"/>
<evidence type="ECO:0000256" key="4">
    <source>
        <dbReference type="ARBA" id="ARBA00022807"/>
    </source>
</evidence>
<evidence type="ECO:0000256" key="3">
    <source>
        <dbReference type="ARBA" id="ARBA00022801"/>
    </source>
</evidence>
<keyword evidence="4" id="KW-0788">Thiol protease</keyword>
<dbReference type="Pfam" id="PF00877">
    <property type="entry name" value="NLPC_P60"/>
    <property type="match status" value="1"/>
</dbReference>
<keyword evidence="3" id="KW-0378">Hydrolase</keyword>
<feature type="compositionally biased region" description="Acidic residues" evidence="5">
    <location>
        <begin position="166"/>
        <end position="179"/>
    </location>
</feature>
<dbReference type="InterPro" id="IPR000064">
    <property type="entry name" value="NLP_P60_dom"/>
</dbReference>
<organism evidence="7 8">
    <name type="scientific">Oceanobacillus oncorhynchi</name>
    <dbReference type="NCBI Taxonomy" id="545501"/>
    <lineage>
        <taxon>Bacteria</taxon>
        <taxon>Bacillati</taxon>
        <taxon>Bacillota</taxon>
        <taxon>Bacilli</taxon>
        <taxon>Bacillales</taxon>
        <taxon>Bacillaceae</taxon>
        <taxon>Oceanobacillus</taxon>
    </lineage>
</organism>
<dbReference type="AlphaFoldDB" id="A0A0A1MNU8"/>
<evidence type="ECO:0000256" key="5">
    <source>
        <dbReference type="SAM" id="MobiDB-lite"/>
    </source>
</evidence>
<evidence type="ECO:0000313" key="7">
    <source>
        <dbReference type="EMBL" id="CEI81464.1"/>
    </source>
</evidence>
<dbReference type="RefSeq" id="WP_042530612.1">
    <property type="nucleotide sequence ID" value="NZ_CDGG01000001.1"/>
</dbReference>
<feature type="region of interest" description="Disordered" evidence="5">
    <location>
        <begin position="33"/>
        <end position="100"/>
    </location>
</feature>
<dbReference type="Gene3D" id="1.10.101.10">
    <property type="entry name" value="PGBD-like superfamily/PGBD"/>
    <property type="match status" value="1"/>
</dbReference>
<dbReference type="SUPFAM" id="SSF47090">
    <property type="entry name" value="PGBD-like"/>
    <property type="match status" value="1"/>
</dbReference>
<dbReference type="GO" id="GO:0006508">
    <property type="term" value="P:proteolysis"/>
    <property type="evidence" value="ECO:0007669"/>
    <property type="project" value="UniProtKB-KW"/>
</dbReference>
<keyword evidence="8" id="KW-1185">Reference proteome</keyword>
<dbReference type="OrthoDB" id="9813368at2"/>
<accession>A0A0A1MNU8</accession>
<dbReference type="InterPro" id="IPR036365">
    <property type="entry name" value="PGBD-like_sf"/>
</dbReference>
<dbReference type="STRING" id="545501.BN997_01286"/>
<feature type="region of interest" description="Disordered" evidence="5">
    <location>
        <begin position="121"/>
        <end position="192"/>
    </location>
</feature>
<dbReference type="Gene3D" id="3.90.1720.10">
    <property type="entry name" value="endopeptidase domain like (from Nostoc punctiforme)"/>
    <property type="match status" value="1"/>
</dbReference>
<name>A0A0A1MNU8_9BACI</name>
<sequence length="317" mass="32986">MAPLNLDAKKYVISTAFAATLALTPVVGSSVLANAGEGSTEGDITYEESSLPEAQEEQSSEETPSATVNSSLVQQGDSGSEVENIQSSLHDQGYSSSNVDGIFGELTEQDVRDFQSDQGLQEDGIVGPATSDALGTPVESAPSSEEASEPEASEEEATEGTSENDIVIEEVSNDSDGTDNDNVGTESASASDQAIVDAARSALGIPYQFGAYTPGESNPSALDSSGLINYTFDQVGIDVSRTHSEMWASDGVHVDSPSVGDVVFFEGTYDTAGASHSGIYIGNNQMIHASSGSGAMVVADMSVDYWQQHYLGAKSFN</sequence>
<reference evidence="7 8" key="1">
    <citation type="submission" date="2014-11" db="EMBL/GenBank/DDBJ databases">
        <authorList>
            <person name="Urmite Genomes Urmite Genomes"/>
        </authorList>
    </citation>
    <scope>NUCLEOTIDE SEQUENCE [LARGE SCALE GENOMIC DNA]</scope>
    <source>
        <strain evidence="7 8">Oc5</strain>
    </source>
</reference>
<feature type="compositionally biased region" description="Polar residues" evidence="5">
    <location>
        <begin position="180"/>
        <end position="192"/>
    </location>
</feature>
<comment type="similarity">
    <text evidence="1">Belongs to the peptidase C40 family.</text>
</comment>
<dbReference type="Proteomes" id="UP000040453">
    <property type="component" value="Unassembled WGS sequence"/>
</dbReference>
<evidence type="ECO:0000259" key="6">
    <source>
        <dbReference type="PROSITE" id="PS51935"/>
    </source>
</evidence>
<dbReference type="InterPro" id="IPR038765">
    <property type="entry name" value="Papain-like_cys_pep_sf"/>
</dbReference>
<dbReference type="PANTHER" id="PTHR47053">
    <property type="entry name" value="MUREIN DD-ENDOPEPTIDASE MEPH-RELATED"/>
    <property type="match status" value="1"/>
</dbReference>
<dbReference type="PANTHER" id="PTHR47053:SF1">
    <property type="entry name" value="MUREIN DD-ENDOPEPTIDASE MEPH-RELATED"/>
    <property type="match status" value="1"/>
</dbReference>
<dbReference type="InterPro" id="IPR051202">
    <property type="entry name" value="Peptidase_C40"/>
</dbReference>
<feature type="compositionally biased region" description="Acidic residues" evidence="5">
    <location>
        <begin position="146"/>
        <end position="158"/>
    </location>
</feature>
<dbReference type="EMBL" id="CDGG01000001">
    <property type="protein sequence ID" value="CEI81464.1"/>
    <property type="molecule type" value="Genomic_DNA"/>
</dbReference>